<dbReference type="InterPro" id="IPR008274">
    <property type="entry name" value="AldOxase/xan_DH_MoCoBD1"/>
</dbReference>
<dbReference type="PANTHER" id="PTHR11908:SF132">
    <property type="entry name" value="ALDEHYDE OXIDASE 1-RELATED"/>
    <property type="match status" value="1"/>
</dbReference>
<dbReference type="GO" id="GO:0016491">
    <property type="term" value="F:oxidoreductase activity"/>
    <property type="evidence" value="ECO:0007669"/>
    <property type="project" value="UniProtKB-KW"/>
</dbReference>
<dbReference type="GO" id="GO:0005506">
    <property type="term" value="F:iron ion binding"/>
    <property type="evidence" value="ECO:0007669"/>
    <property type="project" value="InterPro"/>
</dbReference>
<name>B3T225_9ZZZZ</name>
<dbReference type="InterPro" id="IPR036856">
    <property type="entry name" value="Ald_Oxase/Xan_DH_a/b_sf"/>
</dbReference>
<evidence type="ECO:0000256" key="1">
    <source>
        <dbReference type="ARBA" id="ARBA00001924"/>
    </source>
</evidence>
<evidence type="ECO:0000256" key="7">
    <source>
        <dbReference type="ARBA" id="ARBA00023002"/>
    </source>
</evidence>
<dbReference type="Gene3D" id="3.30.365.10">
    <property type="entry name" value="Aldehyde oxidase/xanthine dehydrogenase, molybdopterin binding domain"/>
    <property type="match status" value="4"/>
</dbReference>
<keyword evidence="8" id="KW-0408">Iron</keyword>
<evidence type="ECO:0000256" key="8">
    <source>
        <dbReference type="ARBA" id="ARBA00023004"/>
    </source>
</evidence>
<dbReference type="InterPro" id="IPR014309">
    <property type="entry name" value="Xanthine_DH_Mopterin-bd_su"/>
</dbReference>
<dbReference type="AlphaFoldDB" id="B3T225"/>
<dbReference type="Pfam" id="PF02738">
    <property type="entry name" value="MoCoBD_1"/>
    <property type="match status" value="1"/>
</dbReference>
<evidence type="ECO:0000256" key="3">
    <source>
        <dbReference type="ARBA" id="ARBA00006849"/>
    </source>
</evidence>
<feature type="domain" description="Aldehyde oxidase/xanthine dehydrogenase a/b hammerhead" evidence="11">
    <location>
        <begin position="21"/>
        <end position="128"/>
    </location>
</feature>
<evidence type="ECO:0000259" key="11">
    <source>
        <dbReference type="SMART" id="SM01008"/>
    </source>
</evidence>
<dbReference type="EMBL" id="EU016580">
    <property type="protein sequence ID" value="ABZ06634.1"/>
    <property type="molecule type" value="Genomic_DNA"/>
</dbReference>
<proteinExistence type="inferred from homology"/>
<accession>B3T225</accession>
<dbReference type="Pfam" id="PF20256">
    <property type="entry name" value="MoCoBD_2"/>
    <property type="match status" value="1"/>
</dbReference>
<keyword evidence="9" id="KW-0411">Iron-sulfur</keyword>
<dbReference type="NCBIfam" id="TIGR02965">
    <property type="entry name" value="xanthine_xdhB"/>
    <property type="match status" value="1"/>
</dbReference>
<dbReference type="Gene3D" id="3.90.1170.50">
    <property type="entry name" value="Aldehyde oxidase/xanthine dehydrogenase, a/b hammerhead"/>
    <property type="match status" value="1"/>
</dbReference>
<dbReference type="GO" id="GO:0030151">
    <property type="term" value="F:molybdenum ion binding"/>
    <property type="evidence" value="ECO:0007669"/>
    <property type="project" value="InterPro"/>
</dbReference>
<dbReference type="InterPro" id="IPR000674">
    <property type="entry name" value="Ald_Oxase/Xan_DH_a/b"/>
</dbReference>
<dbReference type="SUPFAM" id="SSF54665">
    <property type="entry name" value="CO dehydrogenase molybdoprotein N-domain-like"/>
    <property type="match status" value="1"/>
</dbReference>
<dbReference type="SMART" id="SM01008">
    <property type="entry name" value="Ald_Xan_dh_C"/>
    <property type="match status" value="1"/>
</dbReference>
<dbReference type="InterPro" id="IPR046867">
    <property type="entry name" value="AldOxase/xan_DH_MoCoBD2"/>
</dbReference>
<evidence type="ECO:0000256" key="9">
    <source>
        <dbReference type="ARBA" id="ARBA00023014"/>
    </source>
</evidence>
<keyword evidence="7" id="KW-0560">Oxidoreductase</keyword>
<comment type="similarity">
    <text evidence="3">Belongs to the xanthine dehydrogenase family.</text>
</comment>
<dbReference type="InterPro" id="IPR016208">
    <property type="entry name" value="Ald_Oxase/xanthine_DH-like"/>
</dbReference>
<evidence type="ECO:0000256" key="5">
    <source>
        <dbReference type="ARBA" id="ARBA00022714"/>
    </source>
</evidence>
<evidence type="ECO:0000256" key="4">
    <source>
        <dbReference type="ARBA" id="ARBA00022505"/>
    </source>
</evidence>
<organism evidence="12">
    <name type="scientific">uncultured marine microorganism HF4000_133G03</name>
    <dbReference type="NCBI Taxonomy" id="455521"/>
    <lineage>
        <taxon>unclassified sequences</taxon>
        <taxon>environmental samples</taxon>
    </lineage>
</organism>
<keyword evidence="6" id="KW-0479">Metal-binding</keyword>
<sequence>MIKEIFIQEKRPHESGAKHVSGYAHYTDDISEPEGTLYGAIGWAKKSHAIIKKIDLKKVIKSEGVVAVVTSQDIPGRNDVGPVYDGDPIFPTKKVEYFGQPLFAVAAKSTELARKAVLQAKISYKTLKPIVEIKDALKKKLFVLKGQTIKKGDPVTKIRKATNSLKGEFTTGSQEHFALEGQVAFVIPQEDNDFKVYSSTQHPSETQQIIAKMLNQKSNTITVVVRRIGGGFGGKETQSFIFAAICTLLTKKTKLPVKLRMDRDDDIIITGKRHDFYSEYEVGYDELGVIEGLKIKLAARCGISPDLSGAINSRALLHIDNAYYLSNVSVENYLCKTNTSSSTAFRGFGGNQGMMVIENIIDNIARSLKKDSSEIRRRNFYQKEKKNITHYGMKIEDNIIHEIFDSLIKSSNYKSRQLNIKKFNLKNKYLKKGIAITPVKFGISFTTWHLNQAGALVHIYCNDGSVHVNTGAIEMGQGTYTKIAQLAASELGLPFNKIKVSATRTDKIPNTSASAASSTTDLNGAAALNAIYKIKQNLASFVKRKYKVKNGEAIYENGLVKFKGKSFRFNSLIKEAYLNRVPLSSSGFYATPKIHFDKNTFLGRPFLYFCYGAAVSEVMIDTMTGENKILRVDILHDAGRAINPAIELGQIEGGFVQGAGWLTMEEVKWESNGQLSTHSPSTYKIPAVSDMPEKFNVEIYKRGKNVEEVVNKSKTTGEPPLMNAMSVFFAIKDAIASVHNYNITPIISAPATPEKILMSIKNLG</sequence>
<dbReference type="Pfam" id="PF01315">
    <property type="entry name" value="Ald_Xan_dh_C"/>
    <property type="match status" value="1"/>
</dbReference>
<comment type="cofactor">
    <cofactor evidence="1">
        <name>Mo-molybdopterin</name>
        <dbReference type="ChEBI" id="CHEBI:71302"/>
    </cofactor>
</comment>
<reference evidence="12" key="1">
    <citation type="journal article" date="2008" name="ISME J.">
        <title>Genomic patterns of recombination, clonal divergence and environment in marine microbial populations.</title>
        <authorList>
            <person name="Konstantinidis K.T."/>
            <person name="Delong E.F."/>
        </authorList>
    </citation>
    <scope>NUCLEOTIDE SEQUENCE</scope>
</reference>
<keyword evidence="5" id="KW-0001">2Fe-2S</keyword>
<comment type="cofactor">
    <cofactor evidence="2">
        <name>FAD</name>
        <dbReference type="ChEBI" id="CHEBI:57692"/>
    </cofactor>
</comment>
<evidence type="ECO:0000313" key="12">
    <source>
        <dbReference type="EMBL" id="ABZ06634.1"/>
    </source>
</evidence>
<comment type="cofactor">
    <cofactor evidence="10">
        <name>[2Fe-2S] cluster</name>
        <dbReference type="ChEBI" id="CHEBI:190135"/>
    </cofactor>
</comment>
<gene>
    <name evidence="12" type="ORF">ALOHA_HF4000133G03ctg1g39</name>
</gene>
<dbReference type="FunFam" id="3.30.365.10:FF:000002">
    <property type="entry name" value="Xanthine dehydrogenase oxidase"/>
    <property type="match status" value="1"/>
</dbReference>
<protein>
    <submittedName>
        <fullName evidence="12">Putative aldehyde oxidase and xanthine dehydrogenase, molybdopterin binding domain protein</fullName>
    </submittedName>
</protein>
<evidence type="ECO:0000256" key="6">
    <source>
        <dbReference type="ARBA" id="ARBA00022723"/>
    </source>
</evidence>
<evidence type="ECO:0000256" key="2">
    <source>
        <dbReference type="ARBA" id="ARBA00001974"/>
    </source>
</evidence>
<dbReference type="SUPFAM" id="SSF56003">
    <property type="entry name" value="Molybdenum cofactor-binding domain"/>
    <property type="match status" value="1"/>
</dbReference>
<dbReference type="InterPro" id="IPR037165">
    <property type="entry name" value="AldOxase/xan_DH_Mopterin-bd_sf"/>
</dbReference>
<dbReference type="FunFam" id="3.30.365.10:FF:000001">
    <property type="entry name" value="Xanthine dehydrogenase oxidase"/>
    <property type="match status" value="1"/>
</dbReference>
<dbReference type="GO" id="GO:0051537">
    <property type="term" value="F:2 iron, 2 sulfur cluster binding"/>
    <property type="evidence" value="ECO:0007669"/>
    <property type="project" value="UniProtKB-KW"/>
</dbReference>
<evidence type="ECO:0000256" key="10">
    <source>
        <dbReference type="ARBA" id="ARBA00034078"/>
    </source>
</evidence>
<keyword evidence="4" id="KW-0500">Molybdenum</keyword>
<dbReference type="PANTHER" id="PTHR11908">
    <property type="entry name" value="XANTHINE DEHYDROGENASE"/>
    <property type="match status" value="1"/>
</dbReference>